<protein>
    <recommendedName>
        <fullName evidence="3">Class I SAM-dependent methyltransferase</fullName>
    </recommendedName>
</protein>
<organism evidence="1 2">
    <name type="scientific">Prorocentrum cordatum</name>
    <dbReference type="NCBI Taxonomy" id="2364126"/>
    <lineage>
        <taxon>Eukaryota</taxon>
        <taxon>Sar</taxon>
        <taxon>Alveolata</taxon>
        <taxon>Dinophyceae</taxon>
        <taxon>Prorocentrales</taxon>
        <taxon>Prorocentraceae</taxon>
        <taxon>Prorocentrum</taxon>
    </lineage>
</organism>
<gene>
    <name evidence="1" type="ORF">PCOR1329_LOCUS65247</name>
</gene>
<evidence type="ECO:0008006" key="3">
    <source>
        <dbReference type="Google" id="ProtNLM"/>
    </source>
</evidence>
<dbReference type="EMBL" id="CAUYUJ010018347">
    <property type="protein sequence ID" value="CAK0882861.1"/>
    <property type="molecule type" value="Genomic_DNA"/>
</dbReference>
<proteinExistence type="predicted"/>
<dbReference type="Pfam" id="PF13578">
    <property type="entry name" value="Methyltransf_24"/>
    <property type="match status" value="1"/>
</dbReference>
<sequence length="172" mass="18911">MSDGEVYATMLRRVRSALRRGAVPAAHVVTVGAARAGAANRSRPALQLQRVEADDERGRGGEAVGTRRTQVPSHWTGIFVHRAMSAEEAAPRFASRFFDLVFLDGDHSAEGVRRDLAAWAPRTRGVLAGHDYNPAGYPGLLKALYAWKDADTEFRHPLIVDADYTWWTVRGG</sequence>
<name>A0ABN9WD87_9DINO</name>
<dbReference type="Gene3D" id="3.40.50.150">
    <property type="entry name" value="Vaccinia Virus protein VP39"/>
    <property type="match status" value="1"/>
</dbReference>
<comment type="caution">
    <text evidence="1">The sequence shown here is derived from an EMBL/GenBank/DDBJ whole genome shotgun (WGS) entry which is preliminary data.</text>
</comment>
<reference evidence="1" key="1">
    <citation type="submission" date="2023-10" db="EMBL/GenBank/DDBJ databases">
        <authorList>
            <person name="Chen Y."/>
            <person name="Shah S."/>
            <person name="Dougan E. K."/>
            <person name="Thang M."/>
            <person name="Chan C."/>
        </authorList>
    </citation>
    <scope>NUCLEOTIDE SEQUENCE [LARGE SCALE GENOMIC DNA]</scope>
</reference>
<evidence type="ECO:0000313" key="2">
    <source>
        <dbReference type="Proteomes" id="UP001189429"/>
    </source>
</evidence>
<dbReference type="InterPro" id="IPR029063">
    <property type="entry name" value="SAM-dependent_MTases_sf"/>
</dbReference>
<keyword evidence="2" id="KW-1185">Reference proteome</keyword>
<dbReference type="Proteomes" id="UP001189429">
    <property type="component" value="Unassembled WGS sequence"/>
</dbReference>
<accession>A0ABN9WD87</accession>
<evidence type="ECO:0000313" key="1">
    <source>
        <dbReference type="EMBL" id="CAK0882861.1"/>
    </source>
</evidence>